<dbReference type="RefSeq" id="WP_128933682.1">
    <property type="nucleotide sequence ID" value="NZ_CP022221.1"/>
</dbReference>
<dbReference type="AlphaFoldDB" id="A0A4Q0QS40"/>
<accession>A0A4Q0QS40</accession>
<evidence type="ECO:0000313" key="2">
    <source>
        <dbReference type="Proteomes" id="UP000290174"/>
    </source>
</evidence>
<organism evidence="1 2">
    <name type="scientific">Bradyrhizobium zhanjiangense</name>
    <dbReference type="NCBI Taxonomy" id="1325107"/>
    <lineage>
        <taxon>Bacteria</taxon>
        <taxon>Pseudomonadati</taxon>
        <taxon>Pseudomonadota</taxon>
        <taxon>Alphaproteobacteria</taxon>
        <taxon>Hyphomicrobiales</taxon>
        <taxon>Nitrobacteraceae</taxon>
        <taxon>Bradyrhizobium</taxon>
    </lineage>
</organism>
<protein>
    <submittedName>
        <fullName evidence="1">Uncharacterized protein</fullName>
    </submittedName>
</protein>
<dbReference type="EMBL" id="RKMK01000008">
    <property type="protein sequence ID" value="RXG99347.1"/>
    <property type="molecule type" value="Genomic_DNA"/>
</dbReference>
<reference evidence="1 2" key="1">
    <citation type="submission" date="2018-11" db="EMBL/GenBank/DDBJ databases">
        <title>Bradyrhizobium sp. nov., isolated from effective nodules of peanut in China.</title>
        <authorList>
            <person name="Li Y."/>
        </authorList>
    </citation>
    <scope>NUCLEOTIDE SEQUENCE [LARGE SCALE GENOMIC DNA]</scope>
    <source>
        <strain evidence="1 2">CCBAU 51770</strain>
    </source>
</reference>
<name>A0A4Q0QS40_9BRAD</name>
<sequence>MQRHPGDPQWIKVFASAEVAGQWFDQHDTEGVAWEYEIEGRQRLASIWIYLTDEKSRDIGNPGWARLFTSEQTAENWLEQIAPGRRIWTYPVEE</sequence>
<gene>
    <name evidence="1" type="ORF">EAS61_11660</name>
</gene>
<proteinExistence type="predicted"/>
<comment type="caution">
    <text evidence="1">The sequence shown here is derived from an EMBL/GenBank/DDBJ whole genome shotgun (WGS) entry which is preliminary data.</text>
</comment>
<dbReference type="Proteomes" id="UP000290174">
    <property type="component" value="Unassembled WGS sequence"/>
</dbReference>
<evidence type="ECO:0000313" key="1">
    <source>
        <dbReference type="EMBL" id="RXG99347.1"/>
    </source>
</evidence>